<dbReference type="Proteomes" id="UP000316706">
    <property type="component" value="Unassembled WGS sequence"/>
</dbReference>
<dbReference type="AlphaFoldDB" id="A0A543I9D2"/>
<keyword evidence="2" id="KW-1185">Reference proteome</keyword>
<dbReference type="OrthoDB" id="3215846at2"/>
<name>A0A543I9D2_9ACTN</name>
<dbReference type="EMBL" id="VFPO01000001">
    <property type="protein sequence ID" value="TQM67183.1"/>
    <property type="molecule type" value="Genomic_DNA"/>
</dbReference>
<comment type="caution">
    <text evidence="1">The sequence shown here is derived from an EMBL/GenBank/DDBJ whole genome shotgun (WGS) entry which is preliminary data.</text>
</comment>
<gene>
    <name evidence="1" type="ORF">FHX41_0788</name>
</gene>
<protein>
    <submittedName>
        <fullName evidence="1">DUF2993 family protein</fullName>
    </submittedName>
</protein>
<proteinExistence type="predicted"/>
<organism evidence="1 2">
    <name type="scientific">Actinomadura hallensis</name>
    <dbReference type="NCBI Taxonomy" id="337895"/>
    <lineage>
        <taxon>Bacteria</taxon>
        <taxon>Bacillati</taxon>
        <taxon>Actinomycetota</taxon>
        <taxon>Actinomycetes</taxon>
        <taxon>Streptosporangiales</taxon>
        <taxon>Thermomonosporaceae</taxon>
        <taxon>Actinomadura</taxon>
    </lineage>
</organism>
<evidence type="ECO:0000313" key="2">
    <source>
        <dbReference type="Proteomes" id="UP000316706"/>
    </source>
</evidence>
<evidence type="ECO:0000313" key="1">
    <source>
        <dbReference type="EMBL" id="TQM67183.1"/>
    </source>
</evidence>
<dbReference type="Pfam" id="PF11209">
    <property type="entry name" value="LmeA"/>
    <property type="match status" value="1"/>
</dbReference>
<reference evidence="1 2" key="1">
    <citation type="submission" date="2019-06" db="EMBL/GenBank/DDBJ databases">
        <title>Sequencing the genomes of 1000 actinobacteria strains.</title>
        <authorList>
            <person name="Klenk H.-P."/>
        </authorList>
    </citation>
    <scope>NUCLEOTIDE SEQUENCE [LARGE SCALE GENOMIC DNA]</scope>
    <source>
        <strain evidence="1 2">DSM 45043</strain>
    </source>
</reference>
<dbReference type="InterPro" id="IPR021373">
    <property type="entry name" value="DUF2993"/>
</dbReference>
<accession>A0A543I9D2</accession>
<sequence>MRKVLVVLLCLTIVGVVAADRIGVRIAENRIAQEVAAQTELTREPDVTIHGIPFLTQVAGGEYEHIEMALGDWTEQGVTVTDVRVDMRGVNAPLSEVASGNTANVAARTATVSAVVPYSLIKQNAPREVTGISPDGDNLAVDLEGDILGFRLESTGVVELKATGRGIAVSPVSVKTNGGPQIPLAALKRQLTWVVQVPALPLGAKISSIRPTADGVRVGATAENVKLNDLQQVKK</sequence>
<dbReference type="RefSeq" id="WP_141966226.1">
    <property type="nucleotide sequence ID" value="NZ_VFPO01000001.1"/>
</dbReference>